<dbReference type="Gene3D" id="3.30.70.100">
    <property type="match status" value="1"/>
</dbReference>
<evidence type="ECO:0000256" key="1">
    <source>
        <dbReference type="PROSITE-ProRule" id="PRU00176"/>
    </source>
</evidence>
<dbReference type="InterPro" id="IPR040503">
    <property type="entry name" value="TRHO_N"/>
</dbReference>
<evidence type="ECO:0000313" key="5">
    <source>
        <dbReference type="EMBL" id="GMI01950.1"/>
    </source>
</evidence>
<dbReference type="InterPro" id="IPR036873">
    <property type="entry name" value="Rhodanese-like_dom_sf"/>
</dbReference>
<feature type="compositionally biased region" description="Low complexity" evidence="2">
    <location>
        <begin position="432"/>
        <end position="456"/>
    </location>
</feature>
<feature type="domain" description="RRM" evidence="3">
    <location>
        <begin position="475"/>
        <end position="550"/>
    </location>
</feature>
<dbReference type="PANTHER" id="PTHR43268">
    <property type="entry name" value="THIOSULFATE SULFURTRANSFERASE/RHODANESE-LIKE DOMAIN-CONTAINING PROTEIN 2"/>
    <property type="match status" value="1"/>
</dbReference>
<feature type="compositionally biased region" description="Basic residues" evidence="2">
    <location>
        <begin position="10"/>
        <end position="38"/>
    </location>
</feature>
<evidence type="ECO:0000313" key="6">
    <source>
        <dbReference type="Proteomes" id="UP001165085"/>
    </source>
</evidence>
<evidence type="ECO:0000259" key="3">
    <source>
        <dbReference type="PROSITE" id="PS50102"/>
    </source>
</evidence>
<dbReference type="Pfam" id="PF12368">
    <property type="entry name" value="Rhodanese_C"/>
    <property type="match status" value="1"/>
</dbReference>
<dbReference type="InterPro" id="IPR001763">
    <property type="entry name" value="Rhodanese-like_dom"/>
</dbReference>
<organism evidence="5 6">
    <name type="scientific">Triparma strigata</name>
    <dbReference type="NCBI Taxonomy" id="1606541"/>
    <lineage>
        <taxon>Eukaryota</taxon>
        <taxon>Sar</taxon>
        <taxon>Stramenopiles</taxon>
        <taxon>Ochrophyta</taxon>
        <taxon>Bolidophyceae</taxon>
        <taxon>Parmales</taxon>
        <taxon>Triparmaceae</taxon>
        <taxon>Triparma</taxon>
    </lineage>
</organism>
<dbReference type="EMBL" id="BRXY01000586">
    <property type="protein sequence ID" value="GMI01950.1"/>
    <property type="molecule type" value="Genomic_DNA"/>
</dbReference>
<gene>
    <name evidence="5" type="ORF">TrST_g6098</name>
</gene>
<dbReference type="SMART" id="SM00360">
    <property type="entry name" value="RRM"/>
    <property type="match status" value="1"/>
</dbReference>
<name>A0A9W7CA43_9STRA</name>
<evidence type="ECO:0008006" key="7">
    <source>
        <dbReference type="Google" id="ProtNLM"/>
    </source>
</evidence>
<dbReference type="Gene3D" id="3.30.70.330">
    <property type="match status" value="1"/>
</dbReference>
<reference evidence="6" key="1">
    <citation type="journal article" date="2023" name="Commun. Biol.">
        <title>Genome analysis of Parmales, the sister group of diatoms, reveals the evolutionary specialization of diatoms from phago-mixotrophs to photoautotrophs.</title>
        <authorList>
            <person name="Ban H."/>
            <person name="Sato S."/>
            <person name="Yoshikawa S."/>
            <person name="Yamada K."/>
            <person name="Nakamura Y."/>
            <person name="Ichinomiya M."/>
            <person name="Sato N."/>
            <person name="Blanc-Mathieu R."/>
            <person name="Endo H."/>
            <person name="Kuwata A."/>
            <person name="Ogata H."/>
        </authorList>
    </citation>
    <scope>NUCLEOTIDE SEQUENCE [LARGE SCALE GENOMIC DNA]</scope>
    <source>
        <strain evidence="6">NIES 3701</strain>
    </source>
</reference>
<dbReference type="OrthoDB" id="25002at2759"/>
<dbReference type="AlphaFoldDB" id="A0A9W7CA43"/>
<dbReference type="PROSITE" id="PS50102">
    <property type="entry name" value="RRM"/>
    <property type="match status" value="1"/>
</dbReference>
<dbReference type="SUPFAM" id="SSF52821">
    <property type="entry name" value="Rhodanese/Cell cycle control phosphatase"/>
    <property type="match status" value="1"/>
</dbReference>
<feature type="region of interest" description="Disordered" evidence="2">
    <location>
        <begin position="409"/>
        <end position="456"/>
    </location>
</feature>
<dbReference type="SMART" id="SM00450">
    <property type="entry name" value="RHOD"/>
    <property type="match status" value="1"/>
</dbReference>
<dbReference type="CDD" id="cd00590">
    <property type="entry name" value="RRM_SF"/>
    <property type="match status" value="1"/>
</dbReference>
<dbReference type="PROSITE" id="PS50206">
    <property type="entry name" value="RHODANESE_3"/>
    <property type="match status" value="1"/>
</dbReference>
<dbReference type="GO" id="GO:0003723">
    <property type="term" value="F:RNA binding"/>
    <property type="evidence" value="ECO:0007669"/>
    <property type="project" value="UniProtKB-UniRule"/>
</dbReference>
<comment type="caution">
    <text evidence="5">The sequence shown here is derived from an EMBL/GenBank/DDBJ whole genome shotgun (WGS) entry which is preliminary data.</text>
</comment>
<dbReference type="InterPro" id="IPR035979">
    <property type="entry name" value="RBD_domain_sf"/>
</dbReference>
<dbReference type="Pfam" id="PF17773">
    <property type="entry name" value="UPF0176_N"/>
    <property type="match status" value="1"/>
</dbReference>
<dbReference type="InterPro" id="IPR020936">
    <property type="entry name" value="TrhO"/>
</dbReference>
<accession>A0A9W7CA43</accession>
<dbReference type="InterPro" id="IPR022111">
    <property type="entry name" value="Rhodanese_C"/>
</dbReference>
<dbReference type="PANTHER" id="PTHR43268:SF7">
    <property type="entry name" value="RHODANESE DOMAIN-CONTAINING PROTEIN"/>
    <property type="match status" value="1"/>
</dbReference>
<dbReference type="SUPFAM" id="SSF54928">
    <property type="entry name" value="RNA-binding domain, RBD"/>
    <property type="match status" value="1"/>
</dbReference>
<dbReference type="Proteomes" id="UP001165085">
    <property type="component" value="Unassembled WGS sequence"/>
</dbReference>
<proteinExistence type="predicted"/>
<feature type="region of interest" description="Disordered" evidence="2">
    <location>
        <begin position="1"/>
        <end position="66"/>
    </location>
</feature>
<keyword evidence="6" id="KW-1185">Reference proteome</keyword>
<keyword evidence="1" id="KW-0694">RNA-binding</keyword>
<dbReference type="CDD" id="cd00065">
    <property type="entry name" value="FYVE_like_SF"/>
    <property type="match status" value="1"/>
</dbReference>
<evidence type="ECO:0000259" key="4">
    <source>
        <dbReference type="PROSITE" id="PS50206"/>
    </source>
</evidence>
<dbReference type="Gene3D" id="3.40.250.10">
    <property type="entry name" value="Rhodanese-like domain"/>
    <property type="match status" value="1"/>
</dbReference>
<protein>
    <recommendedName>
        <fullName evidence="7">Rhodanese domain-containing protein</fullName>
    </recommendedName>
</protein>
<dbReference type="Pfam" id="PF00581">
    <property type="entry name" value="Rhodanese"/>
    <property type="match status" value="1"/>
</dbReference>
<sequence length="564" mass="62958">MSGSDEEKKVKKLKKEKKEKKAKKEKKEKKEKKAKKEKRSSPDDSAPLESSKKLKPSDPPPSSPSSPSQVCTLLLFYQYISPLWSPSFHKQVLTHITETGKLHNLGGRMRCAREGLNCTLTGPKTGVLSWIESLKTVDPIFNNTDFKLTHSLPSGQNFPKLNCFKVDEIVNYGLAGSRAPDIDNTAVHLDPKEYADKMKEKDTVIIDVRNYYESQIGSFSPPKGGAVLIDPKMRKSTEFPAWLDLDSTKKKIEGKQVLMYCTGGVRCERAGALLREKVEEEGLGVKGVFQLKGGIHKYIEEFPEGGFWKGKNYTFDKRFAHAGVKLEEEGKVEVLGRCECCGVEWDRFRGKRRCPTCGVPSLVCKDCNDRDERGERKLGKDVRCKLCVEEGVHSKQEWKRREEELMGGYEEKLKAKERSKKKNGKAPEGSDPAAENATSSSSSSSSNNPQSNPNNVAVSVTANVTTPAPNPTNETRLWIGNLNNKKVTPSNLPTILPNVKFVQWTYGPDGVSFKGFCFVEMKTSEDAARVKAGEGAKVFGREVKVNYQKKDGKSSWPPPNAIYY</sequence>
<feature type="domain" description="Rhodanese" evidence="4">
    <location>
        <begin position="199"/>
        <end position="307"/>
    </location>
</feature>
<evidence type="ECO:0000256" key="2">
    <source>
        <dbReference type="SAM" id="MobiDB-lite"/>
    </source>
</evidence>
<dbReference type="InterPro" id="IPR000504">
    <property type="entry name" value="RRM_dom"/>
</dbReference>
<dbReference type="InterPro" id="IPR012677">
    <property type="entry name" value="Nucleotide-bd_a/b_plait_sf"/>
</dbReference>